<proteinExistence type="inferred from homology"/>
<dbReference type="GO" id="GO:0030288">
    <property type="term" value="C:outer membrane-bounded periplasmic space"/>
    <property type="evidence" value="ECO:0007669"/>
    <property type="project" value="InterPro"/>
</dbReference>
<dbReference type="RefSeq" id="WP_335928454.1">
    <property type="nucleotide sequence ID" value="NZ_KT351734.1"/>
</dbReference>
<dbReference type="SUPFAM" id="SSF49584">
    <property type="entry name" value="Periplasmic chaperone C-domain"/>
    <property type="match status" value="1"/>
</dbReference>
<dbReference type="InterPro" id="IPR001829">
    <property type="entry name" value="Pili_assmbl_chaperone_bac"/>
</dbReference>
<dbReference type="InterPro" id="IPR036316">
    <property type="entry name" value="Pili_assmbl_chap_C_dom_sf"/>
</dbReference>
<keyword evidence="3" id="KW-0574">Periplasm</keyword>
<dbReference type="InterPro" id="IPR050643">
    <property type="entry name" value="Periplasmic_pilus_chap"/>
</dbReference>
<accession>A0A0N9NK55</accession>
<dbReference type="PRINTS" id="PR00969">
    <property type="entry name" value="CHAPERONPILI"/>
</dbReference>
<comment type="similarity">
    <text evidence="2">Belongs to the periplasmic pilus chaperone family.</text>
</comment>
<dbReference type="PANTHER" id="PTHR30251:SF2">
    <property type="entry name" value="FIMBRIAL CHAPERONE YADV-RELATED"/>
    <property type="match status" value="1"/>
</dbReference>
<evidence type="ECO:0000259" key="5">
    <source>
        <dbReference type="Pfam" id="PF02753"/>
    </source>
</evidence>
<keyword evidence="6" id="KW-0614">Plasmid</keyword>
<evidence type="ECO:0000256" key="1">
    <source>
        <dbReference type="ARBA" id="ARBA00004418"/>
    </source>
</evidence>
<keyword evidence="4" id="KW-0143">Chaperone</keyword>
<organism evidence="6">
    <name type="scientific">Pectobacterium carotovorum</name>
    <name type="common">Erwinia carotovora</name>
    <dbReference type="NCBI Taxonomy" id="554"/>
    <lineage>
        <taxon>Bacteria</taxon>
        <taxon>Pseudomonadati</taxon>
        <taxon>Pseudomonadota</taxon>
        <taxon>Gammaproteobacteria</taxon>
        <taxon>Enterobacterales</taxon>
        <taxon>Pectobacteriaceae</taxon>
        <taxon>Pectobacterium</taxon>
    </lineage>
</organism>
<dbReference type="EMBL" id="KT351734">
    <property type="protein sequence ID" value="ALG88658.1"/>
    <property type="molecule type" value="Genomic_DNA"/>
</dbReference>
<dbReference type="InterPro" id="IPR016148">
    <property type="entry name" value="Pili_assmbl_chaperone_C"/>
</dbReference>
<reference evidence="6" key="1">
    <citation type="journal article" date="2015" name="Environ. Microbiol.">
        <title>Plasmids from the gut microbiome of cabbage root fly larvae encode SaxA that catalyses the conversion of the plant toxin 2-phenylethyl isothiocyanate.</title>
        <authorList>
            <person name="Welte C.U."/>
            <person name="de Graaf R.M."/>
            <person name="van den Bosch T.J."/>
            <person name="Op den Camp H.J."/>
            <person name="van Dam N.M."/>
            <person name="Jetten M.S."/>
        </authorList>
    </citation>
    <scope>NUCLEOTIDE SEQUENCE</scope>
    <source>
        <plasmid evidence="6">Drgb3</plasmid>
    </source>
</reference>
<protein>
    <submittedName>
        <fullName evidence="6">Putative fimbrial chaperone protein ElfD</fullName>
    </submittedName>
</protein>
<sequence>MPAGKKQAAIPSPVLGGSIQVATATVVKLFYRPSGLPFPHQQAMGMLEFSGASQGLKVTNPTPYYITLSSLRVGREQVSLSAATGNTLIAPFGSQVYPRAPHQGKVEWKAINDYGGAEVFYGSVH</sequence>
<feature type="domain" description="Pili assembly chaperone C-terminal" evidence="5">
    <location>
        <begin position="58"/>
        <end position="117"/>
    </location>
</feature>
<evidence type="ECO:0000256" key="3">
    <source>
        <dbReference type="ARBA" id="ARBA00022764"/>
    </source>
</evidence>
<dbReference type="AlphaFoldDB" id="A0A0N9NK55"/>
<dbReference type="Pfam" id="PF02753">
    <property type="entry name" value="PapD_C"/>
    <property type="match status" value="1"/>
</dbReference>
<reference evidence="6" key="2">
    <citation type="submission" date="2015-07" db="EMBL/GenBank/DDBJ databases">
        <authorList>
            <person name="Welte C."/>
            <person name="de Graaf R."/>
            <person name="van den Bosch T.J.M."/>
            <person name="Op den Camp H."/>
            <person name="van Dam N."/>
            <person name="Jetten M."/>
        </authorList>
    </citation>
    <scope>NUCLEOTIDE SEQUENCE</scope>
    <source>
        <plasmid evidence="6">Drgb3</plasmid>
    </source>
</reference>
<comment type="subcellular location">
    <subcellularLocation>
        <location evidence="1">Periplasm</location>
    </subcellularLocation>
</comment>
<dbReference type="PANTHER" id="PTHR30251">
    <property type="entry name" value="PILUS ASSEMBLY CHAPERONE"/>
    <property type="match status" value="1"/>
</dbReference>
<evidence type="ECO:0000313" key="6">
    <source>
        <dbReference type="EMBL" id="ALG88658.1"/>
    </source>
</evidence>
<dbReference type="Gene3D" id="2.60.40.10">
    <property type="entry name" value="Immunoglobulins"/>
    <property type="match status" value="1"/>
</dbReference>
<dbReference type="InterPro" id="IPR013783">
    <property type="entry name" value="Ig-like_fold"/>
</dbReference>
<name>A0A0N9NK55_PECCA</name>
<geneLocation type="plasmid" evidence="6">
    <name>Drgb3</name>
</geneLocation>
<evidence type="ECO:0000256" key="2">
    <source>
        <dbReference type="ARBA" id="ARBA00007399"/>
    </source>
</evidence>
<evidence type="ECO:0000256" key="4">
    <source>
        <dbReference type="ARBA" id="ARBA00023186"/>
    </source>
</evidence>